<dbReference type="OrthoDB" id="9775455at2"/>
<dbReference type="Proteomes" id="UP000287168">
    <property type="component" value="Unassembled WGS sequence"/>
</dbReference>
<protein>
    <submittedName>
        <fullName evidence="5">BON domain-containing protein</fullName>
    </submittedName>
</protein>
<accession>A0A444MAX8</accession>
<evidence type="ECO:0000256" key="2">
    <source>
        <dbReference type="SAM" id="MobiDB-lite"/>
    </source>
</evidence>
<comment type="similarity">
    <text evidence="1">Belongs to the bacterial secretin family.</text>
</comment>
<dbReference type="InterPro" id="IPR050810">
    <property type="entry name" value="Bact_Secretion_Sys_Channel"/>
</dbReference>
<sequence>MRRPGPKSSEYQPVRHRRDRRCSLIQIEAKPMTRLVSYSWMPLLGAAIVFSATAPWAQDGPGEPPAMVTLPPTAPAPVTETVAPSPPPMAVEVPVPTPEPASAEALITATPLAQSTMQAEGPLILTVPEFSDDPSAADETQAESEQTQDPVPVLTMTAPVALNVNEARFIRLDHPAKSVFLSNPGVADIDLQSARYLYIVGRSIGETSLFVLGKNDEEIMRLSVNVRIDAARLTAAARRAAGSGSVNVSAVDGAVFLTGAVASPEDAEAARAVVAGLAGSGVIVVNRLETGNRAQINLQVRIAEVSRSISEDLGIRLSASRYNGRNTFNSADTGVNGPFTVSVANGSRNINLVLDALARNGLVTILSEPNLTTRSGETANFLAGGRVPYVYGSGDDTSLQMEAIGVELEFTPTVKSSNRIEIMLNTRVRDIDRMNSSTAEAPALTERSATTTVELGNGQSFAIAGMFQASSQQGFNGLPGLSRLPVIGALFRSSRFARGESELVIIVTPYLVKPQNSRPRDPVSDIPLVQSGIEQAITGRFTRTRRPGAPLSATGSAGGFMLQ</sequence>
<keyword evidence="3" id="KW-0472">Membrane</keyword>
<gene>
    <name evidence="5" type="ORF">EP867_11445</name>
</gene>
<dbReference type="GO" id="GO:0009306">
    <property type="term" value="P:protein secretion"/>
    <property type="evidence" value="ECO:0007669"/>
    <property type="project" value="InterPro"/>
</dbReference>
<keyword evidence="6" id="KW-1185">Reference proteome</keyword>
<comment type="caution">
    <text evidence="5">The sequence shown here is derived from an EMBL/GenBank/DDBJ whole genome shotgun (WGS) entry which is preliminary data.</text>
</comment>
<dbReference type="EMBL" id="SBLC01000014">
    <property type="protein sequence ID" value="RWY40614.1"/>
    <property type="molecule type" value="Genomic_DNA"/>
</dbReference>
<dbReference type="InterPro" id="IPR032789">
    <property type="entry name" value="T2SS-T3SS_pil_N"/>
</dbReference>
<keyword evidence="3" id="KW-1133">Transmembrane helix</keyword>
<feature type="domain" description="BON" evidence="4">
    <location>
        <begin position="222"/>
        <end position="292"/>
    </location>
</feature>
<dbReference type="PRINTS" id="PR00811">
    <property type="entry name" value="BCTERIALGSPD"/>
</dbReference>
<dbReference type="Pfam" id="PF13629">
    <property type="entry name" value="T2SS-T3SS_pil_N"/>
    <property type="match status" value="1"/>
</dbReference>
<dbReference type="GO" id="GO:0015627">
    <property type="term" value="C:type II protein secretion system complex"/>
    <property type="evidence" value="ECO:0007669"/>
    <property type="project" value="TreeGrafter"/>
</dbReference>
<dbReference type="InterPro" id="IPR001775">
    <property type="entry name" value="GspD/PilQ"/>
</dbReference>
<keyword evidence="3" id="KW-0812">Transmembrane</keyword>
<evidence type="ECO:0000313" key="6">
    <source>
        <dbReference type="Proteomes" id="UP000287168"/>
    </source>
</evidence>
<organism evidence="5 6">
    <name type="scientific">Falsigemmobacter intermedius</name>
    <dbReference type="NCBI Taxonomy" id="1553448"/>
    <lineage>
        <taxon>Bacteria</taxon>
        <taxon>Pseudomonadati</taxon>
        <taxon>Pseudomonadota</taxon>
        <taxon>Alphaproteobacteria</taxon>
        <taxon>Rhodobacterales</taxon>
        <taxon>Paracoccaceae</taxon>
        <taxon>Falsigemmobacter</taxon>
    </lineage>
</organism>
<evidence type="ECO:0000313" key="5">
    <source>
        <dbReference type="EMBL" id="RWY40614.1"/>
    </source>
</evidence>
<evidence type="ECO:0000256" key="3">
    <source>
        <dbReference type="SAM" id="Phobius"/>
    </source>
</evidence>
<dbReference type="Pfam" id="PF00263">
    <property type="entry name" value="Secretin"/>
    <property type="match status" value="1"/>
</dbReference>
<dbReference type="PANTHER" id="PTHR30332">
    <property type="entry name" value="PROBABLE GENERAL SECRETION PATHWAY PROTEIN D"/>
    <property type="match status" value="1"/>
</dbReference>
<evidence type="ECO:0000256" key="1">
    <source>
        <dbReference type="RuleBase" id="RU004003"/>
    </source>
</evidence>
<dbReference type="Pfam" id="PF04972">
    <property type="entry name" value="BON"/>
    <property type="match status" value="1"/>
</dbReference>
<dbReference type="PANTHER" id="PTHR30332:SF17">
    <property type="entry name" value="TYPE IV PILIATION SYSTEM PROTEIN DR_0774-RELATED"/>
    <property type="match status" value="1"/>
</dbReference>
<proteinExistence type="inferred from homology"/>
<feature type="region of interest" description="Disordered" evidence="2">
    <location>
        <begin position="543"/>
        <end position="563"/>
    </location>
</feature>
<dbReference type="AlphaFoldDB" id="A0A444MAX8"/>
<evidence type="ECO:0000259" key="4">
    <source>
        <dbReference type="PROSITE" id="PS50914"/>
    </source>
</evidence>
<dbReference type="InterPro" id="IPR007055">
    <property type="entry name" value="BON_dom"/>
</dbReference>
<reference evidence="5 6" key="1">
    <citation type="journal article" date="2015" name="Int. J. Syst. Evol. Microbiol.">
        <title>Gemmobacter intermedius sp. nov., isolated from a white stork (Ciconia ciconia).</title>
        <authorList>
            <person name="Kampfer P."/>
            <person name="Jerzak L."/>
            <person name="Wilharm G."/>
            <person name="Golke J."/>
            <person name="Busse H.J."/>
            <person name="Glaeser S.P."/>
        </authorList>
    </citation>
    <scope>NUCLEOTIDE SEQUENCE [LARGE SCALE GENOMIC DNA]</scope>
    <source>
        <strain evidence="5 6">119/4</strain>
    </source>
</reference>
<dbReference type="InterPro" id="IPR004846">
    <property type="entry name" value="T2SS/T3SS_dom"/>
</dbReference>
<feature type="transmembrane region" description="Helical" evidence="3">
    <location>
        <begin position="35"/>
        <end position="57"/>
    </location>
</feature>
<name>A0A444MAX8_9RHOB</name>
<dbReference type="PROSITE" id="PS50914">
    <property type="entry name" value="BON"/>
    <property type="match status" value="1"/>
</dbReference>